<dbReference type="InterPro" id="IPR036390">
    <property type="entry name" value="WH_DNA-bd_sf"/>
</dbReference>
<dbReference type="InterPro" id="IPR050707">
    <property type="entry name" value="HTH_MetabolicPath_Reg"/>
</dbReference>
<dbReference type="OrthoDB" id="9807558at2"/>
<feature type="domain" description="HTH iclR-type" evidence="4">
    <location>
        <begin position="17"/>
        <end position="77"/>
    </location>
</feature>
<dbReference type="InterPro" id="IPR036388">
    <property type="entry name" value="WH-like_DNA-bd_sf"/>
</dbReference>
<proteinExistence type="predicted"/>
<dbReference type="Gene3D" id="1.10.10.10">
    <property type="entry name" value="Winged helix-like DNA-binding domain superfamily/Winged helix DNA-binding domain"/>
    <property type="match status" value="1"/>
</dbReference>
<dbReference type="GO" id="GO:0045892">
    <property type="term" value="P:negative regulation of DNA-templated transcription"/>
    <property type="evidence" value="ECO:0007669"/>
    <property type="project" value="TreeGrafter"/>
</dbReference>
<dbReference type="Gene3D" id="3.30.450.40">
    <property type="match status" value="1"/>
</dbReference>
<evidence type="ECO:0000259" key="5">
    <source>
        <dbReference type="PROSITE" id="PS51078"/>
    </source>
</evidence>
<dbReference type="Pfam" id="PF09339">
    <property type="entry name" value="HTH_IclR"/>
    <property type="match status" value="1"/>
</dbReference>
<dbReference type="SUPFAM" id="SSF55781">
    <property type="entry name" value="GAF domain-like"/>
    <property type="match status" value="1"/>
</dbReference>
<dbReference type="SMART" id="SM00346">
    <property type="entry name" value="HTH_ICLR"/>
    <property type="match status" value="1"/>
</dbReference>
<evidence type="ECO:0000313" key="6">
    <source>
        <dbReference type="EMBL" id="KAA5613517.1"/>
    </source>
</evidence>
<comment type="caution">
    <text evidence="6">The sequence shown here is derived from an EMBL/GenBank/DDBJ whole genome shotgun (WGS) entry which is preliminary data.</text>
</comment>
<sequence length="262" mass="28682">MSLSVAETEPETERRSAPAVHKAFAILDLVSREAGISFTAIHKTLSLPKSSAHQLISALCELGALQVTQTGGYMLGLRLCELGSISAGQRSIEHDALPYLRALAHEVQMTCHLGILEGRDAIYLAKVESEQAIKIHTWVGKRLSLYRSSLGKVLLAWRPEAEQEKLLADITWERKMPNTLPDAAAVRAHLAQVRARGWAVDDEEDLPNIRCVAAPIFDGRGNVIAALSAVGTTLQLRRRDFPRLAERVCAVARDISRALGPQ</sequence>
<dbReference type="GO" id="GO:0003677">
    <property type="term" value="F:DNA binding"/>
    <property type="evidence" value="ECO:0007669"/>
    <property type="project" value="UniProtKB-KW"/>
</dbReference>
<dbReference type="Proteomes" id="UP000325255">
    <property type="component" value="Unassembled WGS sequence"/>
</dbReference>
<reference evidence="6 7" key="1">
    <citation type="submission" date="2019-09" db="EMBL/GenBank/DDBJ databases">
        <title>Genome sequence of Rhodovastum atsumiense, a diverse member of the Acetobacteraceae family of non-sulfur purple photosynthetic bacteria.</title>
        <authorList>
            <person name="Meyer T."/>
            <person name="Kyndt J."/>
        </authorList>
    </citation>
    <scope>NUCLEOTIDE SEQUENCE [LARGE SCALE GENOMIC DNA]</scope>
    <source>
        <strain evidence="6 7">DSM 21279</strain>
    </source>
</reference>
<evidence type="ECO:0000256" key="1">
    <source>
        <dbReference type="ARBA" id="ARBA00023015"/>
    </source>
</evidence>
<dbReference type="InterPro" id="IPR029016">
    <property type="entry name" value="GAF-like_dom_sf"/>
</dbReference>
<evidence type="ECO:0000313" key="7">
    <source>
        <dbReference type="Proteomes" id="UP000325255"/>
    </source>
</evidence>
<keyword evidence="2" id="KW-0238">DNA-binding</keyword>
<dbReference type="AlphaFoldDB" id="A0A5M6J0A7"/>
<dbReference type="RefSeq" id="WP_150039628.1">
    <property type="nucleotide sequence ID" value="NZ_OW485601.1"/>
</dbReference>
<dbReference type="Pfam" id="PF01614">
    <property type="entry name" value="IclR_C"/>
    <property type="match status" value="1"/>
</dbReference>
<feature type="domain" description="IclR-ED" evidence="5">
    <location>
        <begin position="78"/>
        <end position="261"/>
    </location>
</feature>
<organism evidence="6 7">
    <name type="scientific">Rhodovastum atsumiense</name>
    <dbReference type="NCBI Taxonomy" id="504468"/>
    <lineage>
        <taxon>Bacteria</taxon>
        <taxon>Pseudomonadati</taxon>
        <taxon>Pseudomonadota</taxon>
        <taxon>Alphaproteobacteria</taxon>
        <taxon>Acetobacterales</taxon>
        <taxon>Acetobacteraceae</taxon>
        <taxon>Rhodovastum</taxon>
    </lineage>
</organism>
<dbReference type="SUPFAM" id="SSF46785">
    <property type="entry name" value="Winged helix' DNA-binding domain"/>
    <property type="match status" value="1"/>
</dbReference>
<gene>
    <name evidence="6" type="ORF">F1189_05525</name>
</gene>
<accession>A0A5M6J0A7</accession>
<evidence type="ECO:0000256" key="2">
    <source>
        <dbReference type="ARBA" id="ARBA00023125"/>
    </source>
</evidence>
<dbReference type="GO" id="GO:0003700">
    <property type="term" value="F:DNA-binding transcription factor activity"/>
    <property type="evidence" value="ECO:0007669"/>
    <property type="project" value="TreeGrafter"/>
</dbReference>
<name>A0A5M6J0A7_9PROT</name>
<dbReference type="PROSITE" id="PS51077">
    <property type="entry name" value="HTH_ICLR"/>
    <property type="match status" value="1"/>
</dbReference>
<protein>
    <submittedName>
        <fullName evidence="6">IclR family transcriptional regulator</fullName>
    </submittedName>
</protein>
<dbReference type="PANTHER" id="PTHR30136:SF38">
    <property type="entry name" value="TRANSCRIPTIONAL REGULATOR"/>
    <property type="match status" value="1"/>
</dbReference>
<dbReference type="InterPro" id="IPR014757">
    <property type="entry name" value="Tscrpt_reg_IclR_C"/>
</dbReference>
<evidence type="ECO:0000259" key="4">
    <source>
        <dbReference type="PROSITE" id="PS51077"/>
    </source>
</evidence>
<dbReference type="PANTHER" id="PTHR30136">
    <property type="entry name" value="HELIX-TURN-HELIX TRANSCRIPTIONAL REGULATOR, ICLR FAMILY"/>
    <property type="match status" value="1"/>
</dbReference>
<evidence type="ECO:0000256" key="3">
    <source>
        <dbReference type="ARBA" id="ARBA00023163"/>
    </source>
</evidence>
<keyword evidence="3" id="KW-0804">Transcription</keyword>
<dbReference type="PROSITE" id="PS51078">
    <property type="entry name" value="ICLR_ED"/>
    <property type="match status" value="1"/>
</dbReference>
<keyword evidence="7" id="KW-1185">Reference proteome</keyword>
<dbReference type="InterPro" id="IPR005471">
    <property type="entry name" value="Tscrpt_reg_IclR_N"/>
</dbReference>
<dbReference type="EMBL" id="VWPK01000006">
    <property type="protein sequence ID" value="KAA5613517.1"/>
    <property type="molecule type" value="Genomic_DNA"/>
</dbReference>
<keyword evidence="1" id="KW-0805">Transcription regulation</keyword>